<gene>
    <name evidence="10" type="ORF">ABS764_14810</name>
</gene>
<feature type="chain" id="PRO_5046520848" description="histidine kinase" evidence="8">
    <location>
        <begin position="24"/>
        <end position="565"/>
    </location>
</feature>
<comment type="caution">
    <text evidence="10">The sequence shown here is derived from an EMBL/GenBank/DDBJ whole genome shotgun (WGS) entry which is preliminary data.</text>
</comment>
<feature type="coiled-coil region" evidence="6">
    <location>
        <begin position="278"/>
        <end position="305"/>
    </location>
</feature>
<organism evidence="10 11">
    <name type="scientific">Flavobacterium plantiphilum</name>
    <dbReference type="NCBI Taxonomy" id="3163297"/>
    <lineage>
        <taxon>Bacteria</taxon>
        <taxon>Pseudomonadati</taxon>
        <taxon>Bacteroidota</taxon>
        <taxon>Flavobacteriia</taxon>
        <taxon>Flavobacteriales</taxon>
        <taxon>Flavobacteriaceae</taxon>
        <taxon>Flavobacterium</taxon>
    </lineage>
</organism>
<dbReference type="InterPro" id="IPR011990">
    <property type="entry name" value="TPR-like_helical_dom_sf"/>
</dbReference>
<feature type="domain" description="Histidine kinase" evidence="9">
    <location>
        <begin position="473"/>
        <end position="563"/>
    </location>
</feature>
<dbReference type="InterPro" id="IPR050482">
    <property type="entry name" value="Sensor_HK_TwoCompSys"/>
</dbReference>
<protein>
    <recommendedName>
        <fullName evidence="2">histidine kinase</fullName>
        <ecNumber evidence="2">2.7.13.3</ecNumber>
    </recommendedName>
</protein>
<evidence type="ECO:0000256" key="4">
    <source>
        <dbReference type="ARBA" id="ARBA00022777"/>
    </source>
</evidence>
<keyword evidence="4" id="KW-0418">Kinase</keyword>
<accession>A0ABW8XW44</accession>
<dbReference type="RefSeq" id="WP_408082569.1">
    <property type="nucleotide sequence ID" value="NZ_JBELQA010000009.1"/>
</dbReference>
<dbReference type="PANTHER" id="PTHR24421:SF10">
    <property type="entry name" value="NITRATE_NITRITE SENSOR PROTEIN NARQ"/>
    <property type="match status" value="1"/>
</dbReference>
<evidence type="ECO:0000256" key="1">
    <source>
        <dbReference type="ARBA" id="ARBA00000085"/>
    </source>
</evidence>
<evidence type="ECO:0000313" key="10">
    <source>
        <dbReference type="EMBL" id="MFL9832121.1"/>
    </source>
</evidence>
<sequence>MYYQRIYYLLLALFISVTNLVYAQTENSLHTKTTALTQEATRLMRAENYEKSLILSRHALSKAISLKDNNLIALSYNTIAANFDQLAEYEKALFYYKKGLVYANKTNNNHLKNWIHNNLGNIYCFDKKEYSKGIYHYKESLEYSIKSADSSEIFLTKLNITWAYFDINKFSLGLPYLNYINKYHKKHSDETTIVALKMLNGMYYSHLNKTEKATFYFEHAIKLGEEGNEKSDLSFAYQEYSKFLFKTNHFKEAYEYLKAYNELTAKINNEDKLKKLNVAGINLEIDEYKREIDNIKTEYKTQHQILLEKQSKNKLYSITIISILLLIIVFFYLYFQNNKLKQKNKLKNIESKIQENIITASINGQEIERKKIAAFLHDNISALLSSAALHLSVFSTKNKNNSEEITKTKAILIQAHYKIRDLSHQLLPSLLARFGLFFALNDLCEMNSNSTIHFEYSSSVSNETRYNEDYEMRMYFIISELLNNIIKHSEANKAKLSLKEVNSQLRIVVSDNGKGFEINQFQTIEGFGLNQIKARINTMNGKFKIISKPKEGTRIEIIVPIEYAV</sequence>
<dbReference type="EMBL" id="JBELQA010000009">
    <property type="protein sequence ID" value="MFL9832121.1"/>
    <property type="molecule type" value="Genomic_DNA"/>
</dbReference>
<dbReference type="SMART" id="SM00387">
    <property type="entry name" value="HATPase_c"/>
    <property type="match status" value="1"/>
</dbReference>
<reference evidence="10 11" key="1">
    <citation type="submission" date="2024-06" db="EMBL/GenBank/DDBJ databases">
        <authorList>
            <person name="Kaempfer P."/>
            <person name="Viver T."/>
        </authorList>
    </citation>
    <scope>NUCLEOTIDE SEQUENCE [LARGE SCALE GENOMIC DNA]</scope>
    <source>
        <strain evidence="10 11">ST-87</strain>
    </source>
</reference>
<evidence type="ECO:0000256" key="5">
    <source>
        <dbReference type="ARBA" id="ARBA00023012"/>
    </source>
</evidence>
<evidence type="ECO:0000313" key="11">
    <source>
        <dbReference type="Proteomes" id="UP001629260"/>
    </source>
</evidence>
<keyword evidence="7" id="KW-1133">Transmembrane helix</keyword>
<evidence type="ECO:0000256" key="3">
    <source>
        <dbReference type="ARBA" id="ARBA00022679"/>
    </source>
</evidence>
<proteinExistence type="predicted"/>
<feature type="transmembrane region" description="Helical" evidence="7">
    <location>
        <begin position="315"/>
        <end position="335"/>
    </location>
</feature>
<dbReference type="InterPro" id="IPR036890">
    <property type="entry name" value="HATPase_C_sf"/>
</dbReference>
<dbReference type="InterPro" id="IPR005467">
    <property type="entry name" value="His_kinase_dom"/>
</dbReference>
<keyword evidence="5" id="KW-0902">Two-component regulatory system</keyword>
<dbReference type="SUPFAM" id="SSF55874">
    <property type="entry name" value="ATPase domain of HSP90 chaperone/DNA topoisomerase II/histidine kinase"/>
    <property type="match status" value="1"/>
</dbReference>
<evidence type="ECO:0000256" key="8">
    <source>
        <dbReference type="SAM" id="SignalP"/>
    </source>
</evidence>
<keyword evidence="10" id="KW-0547">Nucleotide-binding</keyword>
<keyword evidence="11" id="KW-1185">Reference proteome</keyword>
<dbReference type="Gene3D" id="1.25.40.10">
    <property type="entry name" value="Tetratricopeptide repeat domain"/>
    <property type="match status" value="2"/>
</dbReference>
<feature type="signal peptide" evidence="8">
    <location>
        <begin position="1"/>
        <end position="23"/>
    </location>
</feature>
<keyword evidence="7" id="KW-0472">Membrane</keyword>
<evidence type="ECO:0000256" key="7">
    <source>
        <dbReference type="SAM" id="Phobius"/>
    </source>
</evidence>
<comment type="catalytic activity">
    <reaction evidence="1">
        <text>ATP + protein L-histidine = ADP + protein N-phospho-L-histidine.</text>
        <dbReference type="EC" id="2.7.13.3"/>
    </reaction>
</comment>
<evidence type="ECO:0000256" key="6">
    <source>
        <dbReference type="SAM" id="Coils"/>
    </source>
</evidence>
<dbReference type="CDD" id="cd16917">
    <property type="entry name" value="HATPase_UhpB-NarQ-NarX-like"/>
    <property type="match status" value="1"/>
</dbReference>
<dbReference type="GO" id="GO:0005524">
    <property type="term" value="F:ATP binding"/>
    <property type="evidence" value="ECO:0007669"/>
    <property type="project" value="UniProtKB-KW"/>
</dbReference>
<dbReference type="PROSITE" id="PS50109">
    <property type="entry name" value="HIS_KIN"/>
    <property type="match status" value="1"/>
</dbReference>
<keyword evidence="6" id="KW-0175">Coiled coil</keyword>
<name>A0ABW8XW44_9FLAO</name>
<keyword evidence="8" id="KW-0732">Signal</keyword>
<keyword evidence="10" id="KW-0067">ATP-binding</keyword>
<dbReference type="EC" id="2.7.13.3" evidence="2"/>
<evidence type="ECO:0000259" key="9">
    <source>
        <dbReference type="PROSITE" id="PS50109"/>
    </source>
</evidence>
<dbReference type="Gene3D" id="3.30.565.10">
    <property type="entry name" value="Histidine kinase-like ATPase, C-terminal domain"/>
    <property type="match status" value="1"/>
</dbReference>
<keyword evidence="7" id="KW-0812">Transmembrane</keyword>
<evidence type="ECO:0000256" key="2">
    <source>
        <dbReference type="ARBA" id="ARBA00012438"/>
    </source>
</evidence>
<dbReference type="PANTHER" id="PTHR24421">
    <property type="entry name" value="NITRATE/NITRITE SENSOR PROTEIN NARX-RELATED"/>
    <property type="match status" value="1"/>
</dbReference>
<keyword evidence="3" id="KW-0808">Transferase</keyword>
<dbReference type="Pfam" id="PF02518">
    <property type="entry name" value="HATPase_c"/>
    <property type="match status" value="1"/>
</dbReference>
<dbReference type="InterPro" id="IPR003594">
    <property type="entry name" value="HATPase_dom"/>
</dbReference>
<dbReference type="Proteomes" id="UP001629260">
    <property type="component" value="Unassembled WGS sequence"/>
</dbReference>
<dbReference type="SUPFAM" id="SSF48452">
    <property type="entry name" value="TPR-like"/>
    <property type="match status" value="1"/>
</dbReference>